<name>A0A7G1Q8Y9_9GAMM</name>
<dbReference type="CDD" id="cd06464">
    <property type="entry name" value="ACD_sHsps-like"/>
    <property type="match status" value="1"/>
</dbReference>
<proteinExistence type="inferred from homology"/>
<dbReference type="PROSITE" id="PS01031">
    <property type="entry name" value="SHSP"/>
    <property type="match status" value="1"/>
</dbReference>
<keyword evidence="5" id="KW-1185">Reference proteome</keyword>
<dbReference type="Pfam" id="PF00011">
    <property type="entry name" value="HSP20"/>
    <property type="match status" value="1"/>
</dbReference>
<dbReference type="PANTHER" id="PTHR11527">
    <property type="entry name" value="HEAT-SHOCK PROTEIN 20 FAMILY MEMBER"/>
    <property type="match status" value="1"/>
</dbReference>
<organism evidence="4 5">
    <name type="scientific">Candidatus Nitrosacidococcus tergens</name>
    <dbReference type="NCBI Taxonomy" id="553981"/>
    <lineage>
        <taxon>Bacteria</taxon>
        <taxon>Pseudomonadati</taxon>
        <taxon>Pseudomonadota</taxon>
        <taxon>Gammaproteobacteria</taxon>
        <taxon>Chromatiales</taxon>
        <taxon>Chromatiaceae</taxon>
        <taxon>Candidatus Nitrosacidococcus</taxon>
    </lineage>
</organism>
<comment type="similarity">
    <text evidence="1 2">Belongs to the small heat shock protein (HSP20) family.</text>
</comment>
<dbReference type="Proteomes" id="UP000516072">
    <property type="component" value="Chromosome"/>
</dbReference>
<dbReference type="InterPro" id="IPR002068">
    <property type="entry name" value="A-crystallin/Hsp20_dom"/>
</dbReference>
<accession>A0A7G1Q8Y9</accession>
<dbReference type="KEGG" id="ntg:NSCAC_0460"/>
<evidence type="ECO:0000259" key="3">
    <source>
        <dbReference type="PROSITE" id="PS01031"/>
    </source>
</evidence>
<evidence type="ECO:0000256" key="2">
    <source>
        <dbReference type="RuleBase" id="RU003616"/>
    </source>
</evidence>
<sequence>MSRYYAPFHTLNQLQREVNRLFDASPAWGQSTQDGAELASGDWLPAVDVREDADRFVIYADIPGVDPQDIEITLDNGVLTLKGQRKTFYTENQQGYHRTERSSGSFLRRFTLPNTVDIEKVSARSENGVLELVIPKNQQSQVRKIAVTA</sequence>
<dbReference type="RefSeq" id="WP_197744814.1">
    <property type="nucleotide sequence ID" value="NZ_LR778175.1"/>
</dbReference>
<dbReference type="AlphaFoldDB" id="A0A7G1Q8Y9"/>
<evidence type="ECO:0000313" key="5">
    <source>
        <dbReference type="Proteomes" id="UP000516072"/>
    </source>
</evidence>
<protein>
    <submittedName>
        <fullName evidence="4">Heat shock protein Hsp20</fullName>
    </submittedName>
</protein>
<dbReference type="Gene3D" id="2.60.40.790">
    <property type="match status" value="1"/>
</dbReference>
<dbReference type="InterPro" id="IPR008978">
    <property type="entry name" value="HSP20-like_chaperone"/>
</dbReference>
<keyword evidence="4" id="KW-0346">Stress response</keyword>
<evidence type="ECO:0000256" key="1">
    <source>
        <dbReference type="PROSITE-ProRule" id="PRU00285"/>
    </source>
</evidence>
<evidence type="ECO:0000313" key="4">
    <source>
        <dbReference type="EMBL" id="CAB1275022.1"/>
    </source>
</evidence>
<dbReference type="InterPro" id="IPR031107">
    <property type="entry name" value="Small_HSP"/>
</dbReference>
<dbReference type="SUPFAM" id="SSF49764">
    <property type="entry name" value="HSP20-like chaperones"/>
    <property type="match status" value="1"/>
</dbReference>
<dbReference type="EMBL" id="LR778175">
    <property type="protein sequence ID" value="CAB1275022.1"/>
    <property type="molecule type" value="Genomic_DNA"/>
</dbReference>
<feature type="domain" description="SHSP" evidence="3">
    <location>
        <begin position="38"/>
        <end position="149"/>
    </location>
</feature>
<gene>
    <name evidence="4" type="ORF">NSCAC_0460</name>
</gene>
<reference evidence="4 5" key="1">
    <citation type="submission" date="2020-03" db="EMBL/GenBank/DDBJ databases">
        <authorList>
            <person name="Picone N."/>
        </authorList>
    </citation>
    <scope>NUCLEOTIDE SEQUENCE [LARGE SCALE GENOMIC DNA]</scope>
    <source>
        <strain evidence="4">NSCAC1</strain>
    </source>
</reference>